<evidence type="ECO:0000256" key="1">
    <source>
        <dbReference type="ARBA" id="ARBA00000085"/>
    </source>
</evidence>
<evidence type="ECO:0000256" key="8">
    <source>
        <dbReference type="ARBA" id="ARBA00022840"/>
    </source>
</evidence>
<dbReference type="RefSeq" id="WP_093140184.1">
    <property type="nucleotide sequence ID" value="NZ_BMWO01000001.1"/>
</dbReference>
<dbReference type="OrthoDB" id="1046984at2"/>
<dbReference type="Gene3D" id="3.30.565.10">
    <property type="entry name" value="Histidine kinase-like ATPase, C-terminal domain"/>
    <property type="match status" value="1"/>
</dbReference>
<feature type="domain" description="Response regulatory" evidence="17">
    <location>
        <begin position="569"/>
        <end position="685"/>
    </location>
</feature>
<dbReference type="Gene3D" id="3.40.50.2300">
    <property type="match status" value="1"/>
</dbReference>
<evidence type="ECO:0000256" key="7">
    <source>
        <dbReference type="ARBA" id="ARBA00022741"/>
    </source>
</evidence>
<dbReference type="InterPro" id="IPR001789">
    <property type="entry name" value="Sig_transdc_resp-reg_receiver"/>
</dbReference>
<dbReference type="InterPro" id="IPR036097">
    <property type="entry name" value="HisK_dim/P_sf"/>
</dbReference>
<dbReference type="SMART" id="SM00448">
    <property type="entry name" value="REC"/>
    <property type="match status" value="1"/>
</dbReference>
<keyword evidence="6 15" id="KW-0812">Transmembrane</keyword>
<dbReference type="SUPFAM" id="SSF52172">
    <property type="entry name" value="CheY-like"/>
    <property type="match status" value="1"/>
</dbReference>
<evidence type="ECO:0000256" key="2">
    <source>
        <dbReference type="ARBA" id="ARBA00004651"/>
    </source>
</evidence>
<feature type="modified residue" description="Phosphohistidine" evidence="12">
    <location>
        <position position="759"/>
    </location>
</feature>
<dbReference type="InterPro" id="IPR004358">
    <property type="entry name" value="Sig_transdc_His_kin-like_C"/>
</dbReference>
<dbReference type="PROSITE" id="PS50894">
    <property type="entry name" value="HPT"/>
    <property type="match status" value="1"/>
</dbReference>
<keyword evidence="4" id="KW-1003">Cell membrane</keyword>
<evidence type="ECO:0000313" key="19">
    <source>
        <dbReference type="EMBL" id="SDE42571.1"/>
    </source>
</evidence>
<evidence type="ECO:0000256" key="3">
    <source>
        <dbReference type="ARBA" id="ARBA00012438"/>
    </source>
</evidence>
<dbReference type="STRING" id="227084.SAMN05421855_101556"/>
<dbReference type="InterPro" id="IPR036890">
    <property type="entry name" value="HATPase_C_sf"/>
</dbReference>
<dbReference type="Pfam" id="PF00072">
    <property type="entry name" value="Response_reg"/>
    <property type="match status" value="1"/>
</dbReference>
<feature type="modified residue" description="4-aspartylphosphate" evidence="13">
    <location>
        <position position="617"/>
    </location>
</feature>
<protein>
    <recommendedName>
        <fullName evidence="3">histidine kinase</fullName>
        <ecNumber evidence="3">2.7.13.3</ecNumber>
    </recommendedName>
</protein>
<dbReference type="SUPFAM" id="SSF55874">
    <property type="entry name" value="ATPase domain of HSP90 chaperone/DNA topoisomerase II/histidine kinase"/>
    <property type="match status" value="1"/>
</dbReference>
<evidence type="ECO:0000256" key="10">
    <source>
        <dbReference type="ARBA" id="ARBA00023012"/>
    </source>
</evidence>
<dbReference type="InterPro" id="IPR003594">
    <property type="entry name" value="HATPase_dom"/>
</dbReference>
<dbReference type="SUPFAM" id="SSF47226">
    <property type="entry name" value="Histidine-containing phosphotransfer domain, HPT domain"/>
    <property type="match status" value="1"/>
</dbReference>
<gene>
    <name evidence="19" type="ORF">SAMN05421855_101556</name>
</gene>
<name>A0A1G7CTM1_9FLAO</name>
<dbReference type="InterPro" id="IPR003661">
    <property type="entry name" value="HisK_dim/P_dom"/>
</dbReference>
<proteinExistence type="predicted"/>
<dbReference type="InterPro" id="IPR011006">
    <property type="entry name" value="CheY-like_superfamily"/>
</dbReference>
<evidence type="ECO:0000313" key="20">
    <source>
        <dbReference type="Proteomes" id="UP000199321"/>
    </source>
</evidence>
<dbReference type="SUPFAM" id="SSF47384">
    <property type="entry name" value="Homodimeric domain of signal transducing histidine kinase"/>
    <property type="match status" value="1"/>
</dbReference>
<dbReference type="PANTHER" id="PTHR45339">
    <property type="entry name" value="HYBRID SIGNAL TRANSDUCTION HISTIDINE KINASE J"/>
    <property type="match status" value="1"/>
</dbReference>
<feature type="transmembrane region" description="Helical" evidence="15">
    <location>
        <begin position="273"/>
        <end position="294"/>
    </location>
</feature>
<keyword evidence="8" id="KW-0067">ATP-binding</keyword>
<evidence type="ECO:0000256" key="15">
    <source>
        <dbReference type="SAM" id="Phobius"/>
    </source>
</evidence>
<dbReference type="PROSITE" id="PS50110">
    <property type="entry name" value="RESPONSE_REGULATORY"/>
    <property type="match status" value="1"/>
</dbReference>
<dbReference type="InterPro" id="IPR008207">
    <property type="entry name" value="Sig_transdc_His_kin_Hpt_dom"/>
</dbReference>
<evidence type="ECO:0000259" key="18">
    <source>
        <dbReference type="PROSITE" id="PS50894"/>
    </source>
</evidence>
<keyword evidence="11 15" id="KW-0472">Membrane</keyword>
<organism evidence="19 20">
    <name type="scientific">Ulvibacter litoralis</name>
    <dbReference type="NCBI Taxonomy" id="227084"/>
    <lineage>
        <taxon>Bacteria</taxon>
        <taxon>Pseudomonadati</taxon>
        <taxon>Bacteroidota</taxon>
        <taxon>Flavobacteriia</taxon>
        <taxon>Flavobacteriales</taxon>
        <taxon>Flavobacteriaceae</taxon>
        <taxon>Ulvibacter</taxon>
    </lineage>
</organism>
<dbReference type="InterPro" id="IPR005467">
    <property type="entry name" value="His_kinase_dom"/>
</dbReference>
<dbReference type="GO" id="GO:0005524">
    <property type="term" value="F:ATP binding"/>
    <property type="evidence" value="ECO:0007669"/>
    <property type="project" value="UniProtKB-KW"/>
</dbReference>
<evidence type="ECO:0000256" key="14">
    <source>
        <dbReference type="SAM" id="Coils"/>
    </source>
</evidence>
<evidence type="ECO:0000259" key="17">
    <source>
        <dbReference type="PROSITE" id="PS50110"/>
    </source>
</evidence>
<dbReference type="EMBL" id="FNBA01000001">
    <property type="protein sequence ID" value="SDE42571.1"/>
    <property type="molecule type" value="Genomic_DNA"/>
</dbReference>
<keyword evidence="14" id="KW-0175">Coiled coil</keyword>
<dbReference type="EC" id="2.7.13.3" evidence="3"/>
<dbReference type="AlphaFoldDB" id="A0A1G7CTM1"/>
<dbReference type="FunFam" id="3.30.565.10:FF:000010">
    <property type="entry name" value="Sensor histidine kinase RcsC"/>
    <property type="match status" value="1"/>
</dbReference>
<keyword evidence="5 13" id="KW-0597">Phosphoprotein</keyword>
<comment type="subcellular location">
    <subcellularLocation>
        <location evidence="2">Cell membrane</location>
        <topology evidence="2">Multi-pass membrane protein</topology>
    </subcellularLocation>
</comment>
<evidence type="ECO:0000256" key="4">
    <source>
        <dbReference type="ARBA" id="ARBA00022475"/>
    </source>
</evidence>
<dbReference type="GO" id="GO:0000155">
    <property type="term" value="F:phosphorelay sensor kinase activity"/>
    <property type="evidence" value="ECO:0007669"/>
    <property type="project" value="InterPro"/>
</dbReference>
<keyword evidence="10" id="KW-0902">Two-component regulatory system</keyword>
<dbReference type="CDD" id="cd00082">
    <property type="entry name" value="HisKA"/>
    <property type="match status" value="1"/>
</dbReference>
<keyword evidence="7" id="KW-0547">Nucleotide-binding</keyword>
<keyword evidence="9 15" id="KW-1133">Transmembrane helix</keyword>
<sequence>MQQPKNKLTLKIILSYLVILALAVFVSAFIYSEYKAYIQNASENSLDQKFIETGMLINLVYETDGFSRIALLTEKEEDFIKYTTKVDSLYNQIENIKKLTSSAFQLKQLDSVKSLLEEKTRNIEQLRVLTITSNKDSSLDDILDEIKKLEETMGKNSLETMIKNPSILSKKERKVWQSYVDWLNASTLTDTTKLNTKMVDSMLVASRFIVSEAKKENSRIRQSLQQKENELIRNDLTISEQLRQIIAALDFEISKNNNLEKEHRLASIQRTSYTLKLASIAAALIMLLFTYLILTDFFKAEKFKTNLAEAKQYSEDLLKSREQLISTVSHDLKTPLNTILGYTELIEDTPLSEKQQHYSSQISTSATFISKLVNDLLDFSKLEAGKLTIDAIPFSLENCINDIAKASEDMYAQKNVSLLVSISETVQNTFYIGDPLRIQQIIHNLVGNAFKFTEEGTIEISVTEHKQTAETAVLQISVKDTGIGISKEKQQLIFKEFTQAEEDTAPKYGGYGLGLAISKKLSQLLNGSLTVTSKLEEGSTFTLELPLKKSNRIIPKKQVSKQQGFSKIKGLILDDDATMLELLGEVLALLNVETELYTTFTELQKRATSDFDFILTDIQMPDMDGFTVLKKIQQGTLSAYSQQPIIAMTGNRAIEKKVYLEKGFSNMLLKPFSKDQLAKLLSELFPSKIEIKAENSEILQSPKHANEEYSLALLSSFVGDKAALKEILSEYLNQTKKNRIELEEAFQTKDFETINSIAHKMLTMKRQIEAKHILPILERLEKATSETISDSELKTLSETLKKHLNNLVTGLEKEIS</sequence>
<dbReference type="CDD" id="cd16922">
    <property type="entry name" value="HATPase_EvgS-ArcB-TorS-like"/>
    <property type="match status" value="1"/>
</dbReference>
<dbReference type="PANTHER" id="PTHR45339:SF1">
    <property type="entry name" value="HYBRID SIGNAL TRANSDUCTION HISTIDINE KINASE J"/>
    <property type="match status" value="1"/>
</dbReference>
<dbReference type="Gene3D" id="1.20.120.160">
    <property type="entry name" value="HPT domain"/>
    <property type="match status" value="1"/>
</dbReference>
<dbReference type="Pfam" id="PF00512">
    <property type="entry name" value="HisKA"/>
    <property type="match status" value="1"/>
</dbReference>
<evidence type="ECO:0000256" key="11">
    <source>
        <dbReference type="ARBA" id="ARBA00023136"/>
    </source>
</evidence>
<dbReference type="PRINTS" id="PR00344">
    <property type="entry name" value="BCTRLSENSOR"/>
</dbReference>
<evidence type="ECO:0000256" key="13">
    <source>
        <dbReference type="PROSITE-ProRule" id="PRU00169"/>
    </source>
</evidence>
<dbReference type="Proteomes" id="UP000199321">
    <property type="component" value="Unassembled WGS sequence"/>
</dbReference>
<comment type="catalytic activity">
    <reaction evidence="1">
        <text>ATP + protein L-histidine = ADP + protein N-phospho-L-histidine.</text>
        <dbReference type="EC" id="2.7.13.3"/>
    </reaction>
</comment>
<evidence type="ECO:0000256" key="5">
    <source>
        <dbReference type="ARBA" id="ARBA00022553"/>
    </source>
</evidence>
<feature type="coiled-coil region" evidence="14">
    <location>
        <begin position="210"/>
        <end position="262"/>
    </location>
</feature>
<dbReference type="PROSITE" id="PS50109">
    <property type="entry name" value="HIS_KIN"/>
    <property type="match status" value="1"/>
</dbReference>
<accession>A0A1G7CTM1</accession>
<dbReference type="InterPro" id="IPR036641">
    <property type="entry name" value="HPT_dom_sf"/>
</dbReference>
<dbReference type="Gene3D" id="1.10.287.130">
    <property type="match status" value="1"/>
</dbReference>
<dbReference type="GO" id="GO:0005886">
    <property type="term" value="C:plasma membrane"/>
    <property type="evidence" value="ECO:0007669"/>
    <property type="project" value="UniProtKB-SubCell"/>
</dbReference>
<evidence type="ECO:0000256" key="6">
    <source>
        <dbReference type="ARBA" id="ARBA00022692"/>
    </source>
</evidence>
<feature type="domain" description="HPt" evidence="18">
    <location>
        <begin position="720"/>
        <end position="816"/>
    </location>
</feature>
<dbReference type="SMART" id="SM00388">
    <property type="entry name" value="HisKA"/>
    <property type="match status" value="1"/>
</dbReference>
<reference evidence="19 20" key="1">
    <citation type="submission" date="2016-10" db="EMBL/GenBank/DDBJ databases">
        <authorList>
            <person name="de Groot N.N."/>
        </authorList>
    </citation>
    <scope>NUCLEOTIDE SEQUENCE [LARGE SCALE GENOMIC DNA]</scope>
    <source>
        <strain evidence="19 20">DSM 16195</strain>
    </source>
</reference>
<dbReference type="CDD" id="cd17546">
    <property type="entry name" value="REC_hyHK_CKI1_RcsC-like"/>
    <property type="match status" value="1"/>
</dbReference>
<evidence type="ECO:0000256" key="12">
    <source>
        <dbReference type="PROSITE-ProRule" id="PRU00110"/>
    </source>
</evidence>
<dbReference type="SMART" id="SM00387">
    <property type="entry name" value="HATPase_c"/>
    <property type="match status" value="1"/>
</dbReference>
<feature type="domain" description="Histidine kinase" evidence="16">
    <location>
        <begin position="327"/>
        <end position="549"/>
    </location>
</feature>
<keyword evidence="20" id="KW-1185">Reference proteome</keyword>
<evidence type="ECO:0000259" key="16">
    <source>
        <dbReference type="PROSITE" id="PS50109"/>
    </source>
</evidence>
<evidence type="ECO:0000256" key="9">
    <source>
        <dbReference type="ARBA" id="ARBA00022989"/>
    </source>
</evidence>
<feature type="transmembrane region" description="Helical" evidence="15">
    <location>
        <begin position="12"/>
        <end position="31"/>
    </location>
</feature>
<dbReference type="Pfam" id="PF02518">
    <property type="entry name" value="HATPase_c"/>
    <property type="match status" value="1"/>
</dbReference>
<feature type="coiled-coil region" evidence="14">
    <location>
        <begin position="109"/>
        <end position="159"/>
    </location>
</feature>